<feature type="region of interest" description="Disordered" evidence="1">
    <location>
        <begin position="1"/>
        <end position="73"/>
    </location>
</feature>
<sequence length="278" mass="29181">MAALDTAVADLVDSSSPEKRVAGGSQCQDPRHHQPSCRARREVRGKLSFPEGKENGPPHRSASPAAEAREVVAGAPAHSPVSALDAPGCLSCELCGQSVDGPALARICDRAIPYLQSRGRYVSVEGLLPMGPSETLEAFGAEPGSVGEASPSAGSEDQVAAEEEEQVDGQAAALCARSARRRRSRAQRRVWRSLGGPGNASLGSPAFSPASTLTHPPGSMIEQDLARKLEMHRQRYTPVKTLIYSGEGGGGRCVDVNAATFLFASQMKLTLNGSRGVR</sequence>
<name>A0A7S2X1I3_9CHLO</name>
<feature type="compositionally biased region" description="Low complexity" evidence="1">
    <location>
        <begin position="1"/>
        <end position="13"/>
    </location>
</feature>
<proteinExistence type="predicted"/>
<dbReference type="AlphaFoldDB" id="A0A7S2X1I3"/>
<evidence type="ECO:0000313" key="2">
    <source>
        <dbReference type="EMBL" id="CAD9720925.1"/>
    </source>
</evidence>
<gene>
    <name evidence="2" type="ORF">CROS1312_LOCUS191</name>
</gene>
<evidence type="ECO:0000256" key="1">
    <source>
        <dbReference type="SAM" id="MobiDB-lite"/>
    </source>
</evidence>
<reference evidence="2" key="1">
    <citation type="submission" date="2021-01" db="EMBL/GenBank/DDBJ databases">
        <authorList>
            <person name="Corre E."/>
            <person name="Pelletier E."/>
            <person name="Niang G."/>
            <person name="Scheremetjew M."/>
            <person name="Finn R."/>
            <person name="Kale V."/>
            <person name="Holt S."/>
            <person name="Cochrane G."/>
            <person name="Meng A."/>
            <person name="Brown T."/>
            <person name="Cohen L."/>
        </authorList>
    </citation>
    <scope>NUCLEOTIDE SEQUENCE</scope>
    <source>
        <strain evidence="2">RCC2335</strain>
    </source>
</reference>
<feature type="compositionally biased region" description="Basic and acidic residues" evidence="1">
    <location>
        <begin position="39"/>
        <end position="57"/>
    </location>
</feature>
<dbReference type="EMBL" id="HBHM01000266">
    <property type="protein sequence ID" value="CAD9720925.1"/>
    <property type="molecule type" value="Transcribed_RNA"/>
</dbReference>
<protein>
    <submittedName>
        <fullName evidence="2">Uncharacterized protein</fullName>
    </submittedName>
</protein>
<organism evidence="2">
    <name type="scientific">Chloropicon roscoffensis</name>
    <dbReference type="NCBI Taxonomy" id="1461544"/>
    <lineage>
        <taxon>Eukaryota</taxon>
        <taxon>Viridiplantae</taxon>
        <taxon>Chlorophyta</taxon>
        <taxon>Chloropicophyceae</taxon>
        <taxon>Chloropicales</taxon>
        <taxon>Chloropicaceae</taxon>
        <taxon>Chloropicon</taxon>
    </lineage>
</organism>
<accession>A0A7S2X1I3</accession>